<dbReference type="Pfam" id="PF00067">
    <property type="entry name" value="p450"/>
    <property type="match status" value="1"/>
</dbReference>
<evidence type="ECO:0000313" key="8">
    <source>
        <dbReference type="Proteomes" id="UP000324897"/>
    </source>
</evidence>
<evidence type="ECO:0000256" key="4">
    <source>
        <dbReference type="PIRSR" id="PIRSR602401-1"/>
    </source>
</evidence>
<protein>
    <recommendedName>
        <fullName evidence="9">Cytochrome P450</fullName>
    </recommendedName>
</protein>
<sequence length="527" mass="60056">MHTTSRLNLARKEFNLGRALWNCLACNFYYYGVILCLAFVFHATVTKLDASKKFSHRLPPGPWQLPVIGSLHHLVRGLPHHTIRDLSMRHGPLMQLRICEHLVVVVSSAEAAREIFQGPDSAFEQRPSSPGMDDIFSGNSRLGVFFAPYGESWRLLRRVLVNELLSARRVQAFQSIRQEEAARLVTPLASSPPGQLVNLDKPLAEFIAESSVRAIFGDRLPDRAAFLKMMKRGTDISSVFDLHDLFPSSRLVRMLPQSHRKKRHRKEVSRLINDIIHCYQERKQARDGKREQDMIDVLLRIQNETSTRLSLTPRIISALAMEVFFAAVDTSTSTLQWAMAQLIANPRVMKKAQLEVRRVLAGQEGVQEEALREMHYLKAIVRETLRLHTPGPFIPRVCVDDQKIQGYDVLQGTIILVNAWAISRDPKYGENSESFMPERFEGECTLDFKGLDFEFTPFGAGRRICPGITFAEANIERALASLLYHFDWELPSGVKNEEIDMTEAFGFFVKRKTELLIYPIITYIPPV</sequence>
<comment type="caution">
    <text evidence="7">The sequence shown here is derived from an EMBL/GenBank/DDBJ whole genome shotgun (WGS) entry which is preliminary data.</text>
</comment>
<dbReference type="PRINTS" id="PR00385">
    <property type="entry name" value="P450"/>
</dbReference>
<dbReference type="PANTHER" id="PTHR47955:SF21">
    <property type="entry name" value="OS06G0642300 PROTEIN"/>
    <property type="match status" value="1"/>
</dbReference>
<keyword evidence="6" id="KW-0472">Membrane</keyword>
<dbReference type="Gramene" id="TVU24983">
    <property type="protein sequence ID" value="TVU24983"/>
    <property type="gene ID" value="EJB05_27456"/>
</dbReference>
<comment type="cofactor">
    <cofactor evidence="4">
        <name>heme</name>
        <dbReference type="ChEBI" id="CHEBI:30413"/>
    </cofactor>
</comment>
<reference evidence="7 8" key="1">
    <citation type="journal article" date="2019" name="Sci. Rep.">
        <title>A high-quality genome of Eragrostis curvula grass provides insights into Poaceae evolution and supports new strategies to enhance forage quality.</title>
        <authorList>
            <person name="Carballo J."/>
            <person name="Santos B.A.C.M."/>
            <person name="Zappacosta D."/>
            <person name="Garbus I."/>
            <person name="Selva J.P."/>
            <person name="Gallo C.A."/>
            <person name="Diaz A."/>
            <person name="Albertini E."/>
            <person name="Caccamo M."/>
            <person name="Echenique V."/>
        </authorList>
    </citation>
    <scope>NUCLEOTIDE SEQUENCE [LARGE SCALE GENOMIC DNA]</scope>
    <source>
        <strain evidence="8">cv. Victoria</strain>
        <tissue evidence="7">Leaf</tissue>
    </source>
</reference>
<proteinExistence type="inferred from homology"/>
<organism evidence="7 8">
    <name type="scientific">Eragrostis curvula</name>
    <name type="common">weeping love grass</name>
    <dbReference type="NCBI Taxonomy" id="38414"/>
    <lineage>
        <taxon>Eukaryota</taxon>
        <taxon>Viridiplantae</taxon>
        <taxon>Streptophyta</taxon>
        <taxon>Embryophyta</taxon>
        <taxon>Tracheophyta</taxon>
        <taxon>Spermatophyta</taxon>
        <taxon>Magnoliopsida</taxon>
        <taxon>Liliopsida</taxon>
        <taxon>Poales</taxon>
        <taxon>Poaceae</taxon>
        <taxon>PACMAD clade</taxon>
        <taxon>Chloridoideae</taxon>
        <taxon>Eragrostideae</taxon>
        <taxon>Eragrostidinae</taxon>
        <taxon>Eragrostis</taxon>
    </lineage>
</organism>
<keyword evidence="3 4" id="KW-0408">Iron</keyword>
<dbReference type="InterPro" id="IPR017972">
    <property type="entry name" value="Cyt_P450_CS"/>
</dbReference>
<evidence type="ECO:0000256" key="3">
    <source>
        <dbReference type="ARBA" id="ARBA00023004"/>
    </source>
</evidence>
<dbReference type="CDD" id="cd11072">
    <property type="entry name" value="CYP71-like"/>
    <property type="match status" value="1"/>
</dbReference>
<dbReference type="Gene3D" id="1.10.630.10">
    <property type="entry name" value="Cytochrome P450"/>
    <property type="match status" value="1"/>
</dbReference>
<dbReference type="GO" id="GO:0020037">
    <property type="term" value="F:heme binding"/>
    <property type="evidence" value="ECO:0007669"/>
    <property type="project" value="InterPro"/>
</dbReference>
<dbReference type="AlphaFoldDB" id="A0A5J9UMK6"/>
<dbReference type="PROSITE" id="PS00086">
    <property type="entry name" value="CYTOCHROME_P450"/>
    <property type="match status" value="1"/>
</dbReference>
<dbReference type="FunFam" id="1.10.630.10:FF:000064">
    <property type="entry name" value="Cytochrome P450 monooxygenase"/>
    <property type="match status" value="1"/>
</dbReference>
<feature type="binding site" description="axial binding residue" evidence="4">
    <location>
        <position position="465"/>
    </location>
    <ligand>
        <name>heme</name>
        <dbReference type="ChEBI" id="CHEBI:30413"/>
    </ligand>
    <ligandPart>
        <name>Fe</name>
        <dbReference type="ChEBI" id="CHEBI:18248"/>
    </ligandPart>
</feature>
<dbReference type="InterPro" id="IPR002401">
    <property type="entry name" value="Cyt_P450_E_grp-I"/>
</dbReference>
<keyword evidence="4 5" id="KW-0349">Heme</keyword>
<accession>A0A5J9UMK6</accession>
<dbReference type="PANTHER" id="PTHR47955">
    <property type="entry name" value="CYTOCHROME P450 FAMILY 71 PROTEIN"/>
    <property type="match status" value="1"/>
</dbReference>
<evidence type="ECO:0000256" key="5">
    <source>
        <dbReference type="RuleBase" id="RU000461"/>
    </source>
</evidence>
<evidence type="ECO:0000256" key="2">
    <source>
        <dbReference type="ARBA" id="ARBA00022723"/>
    </source>
</evidence>
<dbReference type="InterPro" id="IPR001128">
    <property type="entry name" value="Cyt_P450"/>
</dbReference>
<dbReference type="OrthoDB" id="1470350at2759"/>
<dbReference type="InterPro" id="IPR036396">
    <property type="entry name" value="Cyt_P450_sf"/>
</dbReference>
<evidence type="ECO:0000313" key="7">
    <source>
        <dbReference type="EMBL" id="TVU24983.1"/>
    </source>
</evidence>
<comment type="similarity">
    <text evidence="1 5">Belongs to the cytochrome P450 family.</text>
</comment>
<dbReference type="PRINTS" id="PR00463">
    <property type="entry name" value="EP450I"/>
</dbReference>
<keyword evidence="6" id="KW-1133">Transmembrane helix</keyword>
<feature type="transmembrane region" description="Helical" evidence="6">
    <location>
        <begin position="20"/>
        <end position="41"/>
    </location>
</feature>
<keyword evidence="2 4" id="KW-0479">Metal-binding</keyword>
<keyword evidence="6" id="KW-0812">Transmembrane</keyword>
<gene>
    <name evidence="7" type="ORF">EJB05_27456</name>
</gene>
<dbReference type="GO" id="GO:0004497">
    <property type="term" value="F:monooxygenase activity"/>
    <property type="evidence" value="ECO:0007669"/>
    <property type="project" value="UniProtKB-KW"/>
</dbReference>
<name>A0A5J9UMK6_9POAL</name>
<keyword evidence="5" id="KW-0560">Oxidoreductase</keyword>
<dbReference type="GO" id="GO:0005506">
    <property type="term" value="F:iron ion binding"/>
    <property type="evidence" value="ECO:0007669"/>
    <property type="project" value="InterPro"/>
</dbReference>
<dbReference type="Proteomes" id="UP000324897">
    <property type="component" value="Chromosome 2"/>
</dbReference>
<feature type="non-terminal residue" evidence="7">
    <location>
        <position position="1"/>
    </location>
</feature>
<keyword evidence="5" id="KW-0503">Monooxygenase</keyword>
<dbReference type="EMBL" id="RWGY01000013">
    <property type="protein sequence ID" value="TVU24983.1"/>
    <property type="molecule type" value="Genomic_DNA"/>
</dbReference>
<evidence type="ECO:0000256" key="1">
    <source>
        <dbReference type="ARBA" id="ARBA00010617"/>
    </source>
</evidence>
<evidence type="ECO:0000256" key="6">
    <source>
        <dbReference type="SAM" id="Phobius"/>
    </source>
</evidence>
<dbReference type="GO" id="GO:0016705">
    <property type="term" value="F:oxidoreductase activity, acting on paired donors, with incorporation or reduction of molecular oxygen"/>
    <property type="evidence" value="ECO:0007669"/>
    <property type="project" value="InterPro"/>
</dbReference>
<dbReference type="SUPFAM" id="SSF48264">
    <property type="entry name" value="Cytochrome P450"/>
    <property type="match status" value="1"/>
</dbReference>
<keyword evidence="8" id="KW-1185">Reference proteome</keyword>
<evidence type="ECO:0008006" key="9">
    <source>
        <dbReference type="Google" id="ProtNLM"/>
    </source>
</evidence>